<dbReference type="SMART" id="SM00220">
    <property type="entry name" value="S_TKc"/>
    <property type="match status" value="1"/>
</dbReference>
<evidence type="ECO:0000259" key="2">
    <source>
        <dbReference type="PROSITE" id="PS50006"/>
    </source>
</evidence>
<dbReference type="InterPro" id="IPR000253">
    <property type="entry name" value="FHA_dom"/>
</dbReference>
<dbReference type="Pfam" id="PF00069">
    <property type="entry name" value="Pkinase"/>
    <property type="match status" value="1"/>
</dbReference>
<dbReference type="PROSITE" id="PS50006">
    <property type="entry name" value="FHA_DOMAIN"/>
    <property type="match status" value="1"/>
</dbReference>
<dbReference type="InterPro" id="IPR011009">
    <property type="entry name" value="Kinase-like_dom_sf"/>
</dbReference>
<dbReference type="SMART" id="SM00240">
    <property type="entry name" value="FHA"/>
    <property type="match status" value="1"/>
</dbReference>
<evidence type="ECO:0000313" key="5">
    <source>
        <dbReference type="RefSeq" id="XP_014667185.1"/>
    </source>
</evidence>
<dbReference type="Gene3D" id="2.60.200.20">
    <property type="match status" value="1"/>
</dbReference>
<dbReference type="InterPro" id="IPR008984">
    <property type="entry name" value="SMAD_FHA_dom_sf"/>
</dbReference>
<dbReference type="SUPFAM" id="SSF49879">
    <property type="entry name" value="SMAD/FHA domain"/>
    <property type="match status" value="1"/>
</dbReference>
<evidence type="ECO:0000313" key="4">
    <source>
        <dbReference type="Proteomes" id="UP000695022"/>
    </source>
</evidence>
<feature type="compositionally biased region" description="Basic and acidic residues" evidence="1">
    <location>
        <begin position="484"/>
        <end position="496"/>
    </location>
</feature>
<feature type="domain" description="FHA" evidence="2">
    <location>
        <begin position="71"/>
        <end position="133"/>
    </location>
</feature>
<gene>
    <name evidence="5" type="primary">LOC106808828</name>
</gene>
<dbReference type="PANTHER" id="PTHR24347">
    <property type="entry name" value="SERINE/THREONINE-PROTEIN KINASE"/>
    <property type="match status" value="1"/>
</dbReference>
<organism evidence="4 5">
    <name type="scientific">Priapulus caudatus</name>
    <name type="common">Priapulid worm</name>
    <dbReference type="NCBI Taxonomy" id="37621"/>
    <lineage>
        <taxon>Eukaryota</taxon>
        <taxon>Metazoa</taxon>
        <taxon>Ecdysozoa</taxon>
        <taxon>Scalidophora</taxon>
        <taxon>Priapulida</taxon>
        <taxon>Priapulimorpha</taxon>
        <taxon>Priapulimorphida</taxon>
        <taxon>Priapulidae</taxon>
        <taxon>Priapulus</taxon>
    </lineage>
</organism>
<evidence type="ECO:0000259" key="3">
    <source>
        <dbReference type="PROSITE" id="PS50011"/>
    </source>
</evidence>
<dbReference type="Gene3D" id="1.10.510.10">
    <property type="entry name" value="Transferase(Phosphotransferase) domain 1"/>
    <property type="match status" value="1"/>
</dbReference>
<dbReference type="PROSITE" id="PS50011">
    <property type="entry name" value="PROTEIN_KINASE_DOM"/>
    <property type="match status" value="1"/>
</dbReference>
<dbReference type="GeneID" id="106808828"/>
<name>A0ABM1E4R4_PRICU</name>
<evidence type="ECO:0000256" key="1">
    <source>
        <dbReference type="SAM" id="MobiDB-lite"/>
    </source>
</evidence>
<dbReference type="InterPro" id="IPR008271">
    <property type="entry name" value="Ser/Thr_kinase_AS"/>
</dbReference>
<dbReference type="Proteomes" id="UP000695022">
    <property type="component" value="Unplaced"/>
</dbReference>
<dbReference type="Pfam" id="PF00498">
    <property type="entry name" value="FHA"/>
    <property type="match status" value="1"/>
</dbReference>
<sequence length="520" mass="58459">MSQSGPPTNLSENACTGVTVEPCSQSTMATLEVLDGVYSSAAESDDEAGPWGRLFPLGEGFYAFDLMNPEHIFGRGDECDYCFTKSTTLSSKPYFAAYSKLHFKILREQEGSVIYTFIEDKSSNGTFVNGEKIGKNRKQVLNNNDEISLSVKNHKAFVYMDNADKENVKFPEELRQKYTMSRILGRGACGEVRLAFSKGVCERVAIKVVEKNKFSLGSSNKMNLTSQVMSEVKILKSLKHPCIIGIQDVIDTDSTLYIVLELVEGGELFDRITSVGQLDEPTAKLIFYQMVLAIKYLHDQAITHRDLKPENVLLVDAETNETLIKITDFGLSKLVDGSTMLKTFCGTPTYLAPEVLLTRGSGSYTKAIDCWSLGVILYICLGGYPPFSSDYTDMRLSDQIIRGRYSFPKKHWRAISGEAINMIKRLLTVKPEHRITMSEALNHKWLCDEDMQRKANKIMHPQNADMRPPISSKRTSPRKGAMKRSADRDAELEKTCVSRNDYQRPPQDETPPPQVIRRLQ</sequence>
<dbReference type="InterPro" id="IPR000719">
    <property type="entry name" value="Prot_kinase_dom"/>
</dbReference>
<accession>A0ABM1E4R4</accession>
<keyword evidence="4" id="KW-1185">Reference proteome</keyword>
<dbReference type="RefSeq" id="XP_014667185.1">
    <property type="nucleotide sequence ID" value="XM_014811699.1"/>
</dbReference>
<dbReference type="CDD" id="cd22666">
    <property type="entry name" value="FHA_CHK2"/>
    <property type="match status" value="1"/>
</dbReference>
<reference evidence="5" key="1">
    <citation type="submission" date="2025-08" db="UniProtKB">
        <authorList>
            <consortium name="RefSeq"/>
        </authorList>
    </citation>
    <scope>IDENTIFICATION</scope>
</reference>
<dbReference type="PROSITE" id="PS00108">
    <property type="entry name" value="PROTEIN_KINASE_ST"/>
    <property type="match status" value="1"/>
</dbReference>
<dbReference type="Gene3D" id="3.30.200.20">
    <property type="entry name" value="Phosphorylase Kinase, domain 1"/>
    <property type="match status" value="1"/>
</dbReference>
<proteinExistence type="predicted"/>
<protein>
    <submittedName>
        <fullName evidence="5">Serine/threonine-protein kinase Chk2-like isoform X1</fullName>
    </submittedName>
</protein>
<feature type="region of interest" description="Disordered" evidence="1">
    <location>
        <begin position="458"/>
        <end position="520"/>
    </location>
</feature>
<feature type="domain" description="Protein kinase" evidence="3">
    <location>
        <begin position="178"/>
        <end position="446"/>
    </location>
</feature>
<dbReference type="SUPFAM" id="SSF56112">
    <property type="entry name" value="Protein kinase-like (PK-like)"/>
    <property type="match status" value="1"/>
</dbReference>